<keyword evidence="5" id="KW-0297">G-protein coupled receptor</keyword>
<protein>
    <recommendedName>
        <fullName evidence="10">G-protein coupled receptors family 1 profile domain-containing protein</fullName>
    </recommendedName>
</protein>
<evidence type="ECO:0000256" key="9">
    <source>
        <dbReference type="SAM" id="Phobius"/>
    </source>
</evidence>
<dbReference type="EMBL" id="CAJNOU010000446">
    <property type="protein sequence ID" value="CAF1000045.1"/>
    <property type="molecule type" value="Genomic_DNA"/>
</dbReference>
<evidence type="ECO:0000256" key="4">
    <source>
        <dbReference type="ARBA" id="ARBA00022989"/>
    </source>
</evidence>
<dbReference type="SUPFAM" id="SSF81321">
    <property type="entry name" value="Family A G protein-coupled receptor-like"/>
    <property type="match status" value="1"/>
</dbReference>
<dbReference type="Proteomes" id="UP000663889">
    <property type="component" value="Unassembled WGS sequence"/>
</dbReference>
<dbReference type="GO" id="GO:0004930">
    <property type="term" value="F:G protein-coupled receptor activity"/>
    <property type="evidence" value="ECO:0007669"/>
    <property type="project" value="UniProtKB-KW"/>
</dbReference>
<dbReference type="GO" id="GO:0005886">
    <property type="term" value="C:plasma membrane"/>
    <property type="evidence" value="ECO:0007669"/>
    <property type="project" value="UniProtKB-SubCell"/>
</dbReference>
<evidence type="ECO:0000313" key="13">
    <source>
        <dbReference type="Proteomes" id="UP000663889"/>
    </source>
</evidence>
<dbReference type="CDD" id="cd00637">
    <property type="entry name" value="7tm_classA_rhodopsin-like"/>
    <property type="match status" value="1"/>
</dbReference>
<keyword evidence="4 9" id="KW-1133">Transmembrane helix</keyword>
<feature type="domain" description="G-protein coupled receptors family 1 profile" evidence="10">
    <location>
        <begin position="1"/>
        <end position="249"/>
    </location>
</feature>
<evidence type="ECO:0000256" key="3">
    <source>
        <dbReference type="ARBA" id="ARBA00022692"/>
    </source>
</evidence>
<name>A0A814GRG0_9BILA</name>
<feature type="transmembrane region" description="Helical" evidence="9">
    <location>
        <begin position="233"/>
        <end position="253"/>
    </location>
</feature>
<evidence type="ECO:0000256" key="8">
    <source>
        <dbReference type="ARBA" id="ARBA00023224"/>
    </source>
</evidence>
<evidence type="ECO:0000256" key="7">
    <source>
        <dbReference type="ARBA" id="ARBA00023170"/>
    </source>
</evidence>
<feature type="transmembrane region" description="Helical" evidence="9">
    <location>
        <begin position="63"/>
        <end position="85"/>
    </location>
</feature>
<reference evidence="11" key="1">
    <citation type="submission" date="2021-02" db="EMBL/GenBank/DDBJ databases">
        <authorList>
            <person name="Nowell W R."/>
        </authorList>
    </citation>
    <scope>NUCLEOTIDE SEQUENCE</scope>
</reference>
<organism evidence="11 13">
    <name type="scientific">Rotaria sordida</name>
    <dbReference type="NCBI Taxonomy" id="392033"/>
    <lineage>
        <taxon>Eukaryota</taxon>
        <taxon>Metazoa</taxon>
        <taxon>Spiralia</taxon>
        <taxon>Gnathifera</taxon>
        <taxon>Rotifera</taxon>
        <taxon>Eurotatoria</taxon>
        <taxon>Bdelloidea</taxon>
        <taxon>Philodinida</taxon>
        <taxon>Philodinidae</taxon>
        <taxon>Rotaria</taxon>
    </lineage>
</organism>
<dbReference type="EMBL" id="CAJOBE010007628">
    <property type="protein sequence ID" value="CAF4041524.1"/>
    <property type="molecule type" value="Genomic_DNA"/>
</dbReference>
<keyword evidence="7" id="KW-0675">Receptor</keyword>
<keyword evidence="6 9" id="KW-0472">Membrane</keyword>
<evidence type="ECO:0000256" key="5">
    <source>
        <dbReference type="ARBA" id="ARBA00023040"/>
    </source>
</evidence>
<feature type="transmembrane region" description="Helical" evidence="9">
    <location>
        <begin position="20"/>
        <end position="43"/>
    </location>
</feature>
<sequence length="277" mass="33182">MLCHLLWNRKLRHALHNHVLIIIIFICLIHEVTIYPWMIHFYYKQHIWKRTHLFCTIWRFIDWGLYYTHTILFAWATIERHILIFHDKWISTKKKRLLVHYLPLIMLVLYCLIYYSVTILFPPCENIFDAYSMICIKPCYFKSSSSLYTYDTLVHQILPIFIIVGFSIGLLIRIRRQKNRIGQSLKWRKHWKMALQLLFVAIIYLIFGLPLTIMSVLYLSGIPLDATSKITEYALFLNYCTIILCPIASAVSLPRRRNERKNMLRLRHQARAIAPIT</sequence>
<feature type="transmembrane region" description="Helical" evidence="9">
    <location>
        <begin position="193"/>
        <end position="221"/>
    </location>
</feature>
<proteinExistence type="predicted"/>
<accession>A0A814GRG0</accession>
<evidence type="ECO:0000256" key="2">
    <source>
        <dbReference type="ARBA" id="ARBA00022475"/>
    </source>
</evidence>
<evidence type="ECO:0000256" key="1">
    <source>
        <dbReference type="ARBA" id="ARBA00004651"/>
    </source>
</evidence>
<feature type="transmembrane region" description="Helical" evidence="9">
    <location>
        <begin position="97"/>
        <end position="117"/>
    </location>
</feature>
<comment type="subcellular location">
    <subcellularLocation>
        <location evidence="1">Cell membrane</location>
        <topology evidence="1">Multi-pass membrane protein</topology>
    </subcellularLocation>
</comment>
<comment type="caution">
    <text evidence="11">The sequence shown here is derived from an EMBL/GenBank/DDBJ whole genome shotgun (WGS) entry which is preliminary data.</text>
</comment>
<dbReference type="AlphaFoldDB" id="A0A814GRG0"/>
<dbReference type="Proteomes" id="UP000663874">
    <property type="component" value="Unassembled WGS sequence"/>
</dbReference>
<dbReference type="PROSITE" id="PS50262">
    <property type="entry name" value="G_PROTEIN_RECEP_F1_2"/>
    <property type="match status" value="1"/>
</dbReference>
<evidence type="ECO:0000259" key="10">
    <source>
        <dbReference type="PROSITE" id="PS50262"/>
    </source>
</evidence>
<dbReference type="Gene3D" id="1.20.1070.10">
    <property type="entry name" value="Rhodopsin 7-helix transmembrane proteins"/>
    <property type="match status" value="1"/>
</dbReference>
<keyword evidence="2" id="KW-1003">Cell membrane</keyword>
<dbReference type="InterPro" id="IPR017452">
    <property type="entry name" value="GPCR_Rhodpsn_7TM"/>
</dbReference>
<evidence type="ECO:0000256" key="6">
    <source>
        <dbReference type="ARBA" id="ARBA00023136"/>
    </source>
</evidence>
<keyword evidence="8" id="KW-0807">Transducer</keyword>
<keyword evidence="3 9" id="KW-0812">Transmembrane</keyword>
<gene>
    <name evidence="12" type="ORF">FNK824_LOCUS28202</name>
    <name evidence="11" type="ORF">SEV965_LOCUS10737</name>
</gene>
<evidence type="ECO:0000313" key="12">
    <source>
        <dbReference type="EMBL" id="CAF4041524.1"/>
    </source>
</evidence>
<dbReference type="PANTHER" id="PTHR24228">
    <property type="entry name" value="B2 BRADYKININ RECEPTOR/ANGIOTENSIN II RECEPTOR"/>
    <property type="match status" value="1"/>
</dbReference>
<feature type="transmembrane region" description="Helical" evidence="9">
    <location>
        <begin position="153"/>
        <end position="172"/>
    </location>
</feature>
<dbReference type="PANTHER" id="PTHR24228:SF59">
    <property type="entry name" value="NEUROPEPTIDE RECEPTOR 15"/>
    <property type="match status" value="1"/>
</dbReference>
<evidence type="ECO:0000313" key="11">
    <source>
        <dbReference type="EMBL" id="CAF1000045.1"/>
    </source>
</evidence>